<dbReference type="GeneID" id="4621501"/>
<dbReference type="EMBL" id="AE016818">
    <property type="protein sequence ID" value="AAS53106.1"/>
    <property type="molecule type" value="Genomic_DNA"/>
</dbReference>
<dbReference type="RefSeq" id="NP_985282.1">
    <property type="nucleotide sequence ID" value="NM_210636.1"/>
</dbReference>
<dbReference type="OMA" id="RGPDIKH"/>
<feature type="domain" description="J" evidence="7">
    <location>
        <begin position="6"/>
        <end position="71"/>
    </location>
</feature>
<dbReference type="GO" id="GO:0005829">
    <property type="term" value="C:cytosol"/>
    <property type="evidence" value="ECO:0000318"/>
    <property type="project" value="GO_Central"/>
</dbReference>
<dbReference type="InterPro" id="IPR044713">
    <property type="entry name" value="DNJA1/2-like"/>
</dbReference>
<dbReference type="GO" id="GO:0008270">
    <property type="term" value="F:zinc ion binding"/>
    <property type="evidence" value="ECO:0007669"/>
    <property type="project" value="UniProtKB-KW"/>
</dbReference>
<sequence length="470" mass="51112">MVKDTRLYDVLGVQPGVSAAELKKSYKLAALRYHPDKNGHSEASKQRFQQIADAYRVLGDERLRKIYDRYGTVDEGEVAAMAAAERRHAGGITPGDLFAHFFGDGQGLGSFAIFGESGASSARCSRVSRGPDIKHKLRCTLEELYGGKVVRLALTRTRLCTLCAGRGGSRASTCTACSGQGICSQTKRQGSLVQTWSSTCRVCSGSGTIVKDCDTCTSCGGAGYLRERKVFEVEIRPGMRAGSEVVFPGEADEVVNTPYGKEQVLPGDLAITIEEATPATRYQCRGDANLLLTELHVDLRTSLCGGTVYIEDHPSGKLIQLEIIPGELLEPGAIKCIEHLGMPHPDDPSQYGHLFIKFHVDFPKTLADSTITAIAQALDADTNVRTRTPPAAADGCEEHVLSNFHHDLDTPKRHIHNSTMRRHKRSRLATSSRSAQEDTEDEDNDCICSGGLYTDNQQDDFMMGRATAAN</sequence>
<dbReference type="HOGENOM" id="CLU_017633_10_0_1"/>
<feature type="domain" description="CR-type" evidence="8">
    <location>
        <begin position="147"/>
        <end position="228"/>
    </location>
</feature>
<dbReference type="Pfam" id="PF01556">
    <property type="entry name" value="DnaJ_C"/>
    <property type="match status" value="1"/>
</dbReference>
<dbReference type="SUPFAM" id="SSF57938">
    <property type="entry name" value="DnaJ/Hsp40 cysteine-rich domain"/>
    <property type="match status" value="1"/>
</dbReference>
<dbReference type="GO" id="GO:0005634">
    <property type="term" value="C:nucleus"/>
    <property type="evidence" value="ECO:0000318"/>
    <property type="project" value="GO_Central"/>
</dbReference>
<dbReference type="GO" id="GO:0051082">
    <property type="term" value="F:unfolded protein binding"/>
    <property type="evidence" value="ECO:0007669"/>
    <property type="project" value="InterPro"/>
</dbReference>
<evidence type="ECO:0000313" key="10">
    <source>
        <dbReference type="Proteomes" id="UP000000591"/>
    </source>
</evidence>
<gene>
    <name evidence="9" type="ORF">AGOS_AER427W</name>
</gene>
<evidence type="ECO:0000313" key="9">
    <source>
        <dbReference type="EMBL" id="AAS53106.1"/>
    </source>
</evidence>
<dbReference type="InterPro" id="IPR001623">
    <property type="entry name" value="DnaJ_domain"/>
</dbReference>
<evidence type="ECO:0000256" key="1">
    <source>
        <dbReference type="ARBA" id="ARBA00022723"/>
    </source>
</evidence>
<dbReference type="PROSITE" id="PS51188">
    <property type="entry name" value="ZF_CR"/>
    <property type="match status" value="1"/>
</dbReference>
<dbReference type="InParanoid" id="Q755U1"/>
<dbReference type="CDD" id="cd06257">
    <property type="entry name" value="DnaJ"/>
    <property type="match status" value="1"/>
</dbReference>
<organism evidence="9 10">
    <name type="scientific">Eremothecium gossypii (strain ATCC 10895 / CBS 109.51 / FGSC 9923 / NRRL Y-1056)</name>
    <name type="common">Yeast</name>
    <name type="synonym">Ashbya gossypii</name>
    <dbReference type="NCBI Taxonomy" id="284811"/>
    <lineage>
        <taxon>Eukaryota</taxon>
        <taxon>Fungi</taxon>
        <taxon>Dikarya</taxon>
        <taxon>Ascomycota</taxon>
        <taxon>Saccharomycotina</taxon>
        <taxon>Saccharomycetes</taxon>
        <taxon>Saccharomycetales</taxon>
        <taxon>Saccharomycetaceae</taxon>
        <taxon>Eremothecium</taxon>
    </lineage>
</organism>
<dbReference type="InterPro" id="IPR036869">
    <property type="entry name" value="J_dom_sf"/>
</dbReference>
<dbReference type="Gene3D" id="1.10.287.110">
    <property type="entry name" value="DnaJ domain"/>
    <property type="match status" value="1"/>
</dbReference>
<dbReference type="InterPro" id="IPR036410">
    <property type="entry name" value="HSP_DnaJ_Cys-rich_dom_sf"/>
</dbReference>
<evidence type="ECO:0000259" key="8">
    <source>
        <dbReference type="PROSITE" id="PS51188"/>
    </source>
</evidence>
<dbReference type="CDD" id="cd10747">
    <property type="entry name" value="DnaJ_C"/>
    <property type="match status" value="1"/>
</dbReference>
<dbReference type="InterPro" id="IPR008971">
    <property type="entry name" value="HSP40/DnaJ_pept-bd"/>
</dbReference>
<accession>Q755U1</accession>
<dbReference type="Gene3D" id="2.60.260.20">
    <property type="entry name" value="Urease metallochaperone UreE, N-terminal domain"/>
    <property type="match status" value="2"/>
</dbReference>
<feature type="region of interest" description="Disordered" evidence="6">
    <location>
        <begin position="408"/>
        <end position="447"/>
    </location>
</feature>
<dbReference type="Proteomes" id="UP000000591">
    <property type="component" value="Chromosome V"/>
</dbReference>
<keyword evidence="2" id="KW-0677">Repeat</keyword>
<dbReference type="PROSITE" id="PS50076">
    <property type="entry name" value="DNAJ_2"/>
    <property type="match status" value="1"/>
</dbReference>
<feature type="compositionally biased region" description="Basic residues" evidence="6">
    <location>
        <begin position="413"/>
        <end position="427"/>
    </location>
</feature>
<dbReference type="CDD" id="cd10719">
    <property type="entry name" value="DnaJ_zf"/>
    <property type="match status" value="1"/>
</dbReference>
<dbReference type="GO" id="GO:0042026">
    <property type="term" value="P:protein refolding"/>
    <property type="evidence" value="ECO:0000318"/>
    <property type="project" value="GO_Central"/>
</dbReference>
<dbReference type="eggNOG" id="KOG0712">
    <property type="taxonomic scope" value="Eukaryota"/>
</dbReference>
<dbReference type="AlphaFoldDB" id="Q755U1"/>
<evidence type="ECO:0000256" key="4">
    <source>
        <dbReference type="ARBA" id="ARBA00022833"/>
    </source>
</evidence>
<dbReference type="Pfam" id="PF00226">
    <property type="entry name" value="DnaJ"/>
    <property type="match status" value="1"/>
</dbReference>
<evidence type="ECO:0000256" key="6">
    <source>
        <dbReference type="SAM" id="MobiDB-lite"/>
    </source>
</evidence>
<keyword evidence="1 5" id="KW-0479">Metal-binding</keyword>
<dbReference type="SUPFAM" id="SSF46565">
    <property type="entry name" value="Chaperone J-domain"/>
    <property type="match status" value="1"/>
</dbReference>
<keyword evidence="10" id="KW-1185">Reference proteome</keyword>
<dbReference type="SUPFAM" id="SSF49493">
    <property type="entry name" value="HSP40/DnaJ peptide-binding domain"/>
    <property type="match status" value="2"/>
</dbReference>
<dbReference type="STRING" id="284811.Q755U1"/>
<reference evidence="10" key="2">
    <citation type="journal article" date="2013" name="G3 (Bethesda)">
        <title>Genomes of Ashbya fungi isolated from insects reveal four mating-type loci, numerous translocations, lack of transposons, and distinct gene duplications.</title>
        <authorList>
            <person name="Dietrich F.S."/>
            <person name="Voegeli S."/>
            <person name="Kuo S."/>
            <person name="Philippsen P."/>
        </authorList>
    </citation>
    <scope>GENOME REANNOTATION</scope>
    <source>
        <strain evidence="10">ATCC 10895 / CBS 109.51 / FGSC 9923 / NRRL Y-1056</strain>
    </source>
</reference>
<dbReference type="OrthoDB" id="550424at2759"/>
<dbReference type="KEGG" id="ago:AGOS_AER427W"/>
<dbReference type="Gene3D" id="2.10.230.10">
    <property type="entry name" value="Heat shock protein DnaJ, cysteine-rich domain"/>
    <property type="match status" value="1"/>
</dbReference>
<proteinExistence type="predicted"/>
<dbReference type="SMART" id="SM00271">
    <property type="entry name" value="DnaJ"/>
    <property type="match status" value="1"/>
</dbReference>
<evidence type="ECO:0000256" key="2">
    <source>
        <dbReference type="ARBA" id="ARBA00022737"/>
    </source>
</evidence>
<keyword evidence="3 5" id="KW-0863">Zinc-finger</keyword>
<dbReference type="FunCoup" id="Q755U1">
    <property type="interactions" value="533"/>
</dbReference>
<evidence type="ECO:0000256" key="5">
    <source>
        <dbReference type="PROSITE-ProRule" id="PRU00546"/>
    </source>
</evidence>
<name>Q755U1_EREGS</name>
<evidence type="ECO:0000259" key="7">
    <source>
        <dbReference type="PROSITE" id="PS50076"/>
    </source>
</evidence>
<dbReference type="PRINTS" id="PR00625">
    <property type="entry name" value="JDOMAIN"/>
</dbReference>
<reference evidence="9 10" key="1">
    <citation type="journal article" date="2004" name="Science">
        <title>The Ashbya gossypii genome as a tool for mapping the ancient Saccharomyces cerevisiae genome.</title>
        <authorList>
            <person name="Dietrich F.S."/>
            <person name="Voegeli S."/>
            <person name="Brachat S."/>
            <person name="Lerch A."/>
            <person name="Gates K."/>
            <person name="Steiner S."/>
            <person name="Mohr C."/>
            <person name="Pohlmann R."/>
            <person name="Luedi P."/>
            <person name="Choi S."/>
            <person name="Wing R.A."/>
            <person name="Flavier A."/>
            <person name="Gaffney T.D."/>
            <person name="Philippsen P."/>
        </authorList>
    </citation>
    <scope>NUCLEOTIDE SEQUENCE [LARGE SCALE GENOMIC DNA]</scope>
    <source>
        <strain evidence="10">ATCC 10895 / CBS 109.51 / FGSC 9923 / NRRL Y-1056</strain>
    </source>
</reference>
<dbReference type="GO" id="GO:0051087">
    <property type="term" value="F:protein-folding chaperone binding"/>
    <property type="evidence" value="ECO:0000318"/>
    <property type="project" value="GO_Central"/>
</dbReference>
<dbReference type="GO" id="GO:0005737">
    <property type="term" value="C:cytoplasm"/>
    <property type="evidence" value="ECO:0000318"/>
    <property type="project" value="GO_Central"/>
</dbReference>
<dbReference type="GO" id="GO:0030544">
    <property type="term" value="F:Hsp70 protein binding"/>
    <property type="evidence" value="ECO:0007669"/>
    <property type="project" value="InterPro"/>
</dbReference>
<feature type="zinc finger region" description="CR-type" evidence="5">
    <location>
        <begin position="147"/>
        <end position="228"/>
    </location>
</feature>
<dbReference type="InterPro" id="IPR001305">
    <property type="entry name" value="HSP_DnaJ_Cys-rich_dom"/>
</dbReference>
<keyword evidence="4 5" id="KW-0862">Zinc</keyword>
<dbReference type="PANTHER" id="PTHR43888">
    <property type="entry name" value="DNAJ-LIKE-2, ISOFORM A-RELATED"/>
    <property type="match status" value="1"/>
</dbReference>
<evidence type="ECO:0000256" key="3">
    <source>
        <dbReference type="ARBA" id="ARBA00022771"/>
    </source>
</evidence>
<dbReference type="InterPro" id="IPR002939">
    <property type="entry name" value="DnaJ_C"/>
</dbReference>
<protein>
    <submittedName>
        <fullName evidence="9">AER427Wp</fullName>
    </submittedName>
</protein>